<keyword evidence="2" id="KW-0805">Transcription regulation</keyword>
<keyword evidence="3" id="KW-0238">DNA-binding</keyword>
<dbReference type="PRINTS" id="PR00039">
    <property type="entry name" value="HTHLYSR"/>
</dbReference>
<dbReference type="InterPro" id="IPR050950">
    <property type="entry name" value="HTH-type_LysR_regulators"/>
</dbReference>
<evidence type="ECO:0000256" key="1">
    <source>
        <dbReference type="ARBA" id="ARBA00009437"/>
    </source>
</evidence>
<reference evidence="7" key="1">
    <citation type="journal article" date="2019" name="Int. J. Syst. Evol. Microbiol.">
        <title>The Global Catalogue of Microorganisms (GCM) 10K type strain sequencing project: providing services to taxonomists for standard genome sequencing and annotation.</title>
        <authorList>
            <consortium name="The Broad Institute Genomics Platform"/>
            <consortium name="The Broad Institute Genome Sequencing Center for Infectious Disease"/>
            <person name="Wu L."/>
            <person name="Ma J."/>
        </authorList>
    </citation>
    <scope>NUCLEOTIDE SEQUENCE [LARGE SCALE GENOMIC DNA]</scope>
    <source>
        <strain evidence="7">CCM 8936</strain>
    </source>
</reference>
<name>A0ABW4BPY9_9LACO</name>
<dbReference type="PANTHER" id="PTHR30419">
    <property type="entry name" value="HTH-TYPE TRANSCRIPTIONAL REGULATOR YBHD"/>
    <property type="match status" value="1"/>
</dbReference>
<accession>A0ABW4BPY9</accession>
<comment type="caution">
    <text evidence="6">The sequence shown here is derived from an EMBL/GenBank/DDBJ whole genome shotgun (WGS) entry which is preliminary data.</text>
</comment>
<dbReference type="SUPFAM" id="SSF53850">
    <property type="entry name" value="Periplasmic binding protein-like II"/>
    <property type="match status" value="1"/>
</dbReference>
<dbReference type="InterPro" id="IPR036388">
    <property type="entry name" value="WH-like_DNA-bd_sf"/>
</dbReference>
<dbReference type="Proteomes" id="UP001597251">
    <property type="component" value="Unassembled WGS sequence"/>
</dbReference>
<evidence type="ECO:0000313" key="6">
    <source>
        <dbReference type="EMBL" id="MFD1417252.1"/>
    </source>
</evidence>
<evidence type="ECO:0000256" key="4">
    <source>
        <dbReference type="ARBA" id="ARBA00023163"/>
    </source>
</evidence>
<keyword evidence="7" id="KW-1185">Reference proteome</keyword>
<dbReference type="PROSITE" id="PS50931">
    <property type="entry name" value="HTH_LYSR"/>
    <property type="match status" value="1"/>
</dbReference>
<dbReference type="SUPFAM" id="SSF46785">
    <property type="entry name" value="Winged helix' DNA-binding domain"/>
    <property type="match status" value="1"/>
</dbReference>
<comment type="similarity">
    <text evidence="1">Belongs to the LysR transcriptional regulatory family.</text>
</comment>
<feature type="domain" description="HTH lysR-type" evidence="5">
    <location>
        <begin position="1"/>
        <end position="60"/>
    </location>
</feature>
<gene>
    <name evidence="6" type="ORF">ACFQ42_00545</name>
</gene>
<evidence type="ECO:0000313" key="7">
    <source>
        <dbReference type="Proteomes" id="UP001597251"/>
    </source>
</evidence>
<dbReference type="RefSeq" id="WP_125675795.1">
    <property type="nucleotide sequence ID" value="NZ_JBHTOI010000002.1"/>
</dbReference>
<dbReference type="Gene3D" id="1.10.10.10">
    <property type="entry name" value="Winged helix-like DNA-binding domain superfamily/Winged helix DNA-binding domain"/>
    <property type="match status" value="1"/>
</dbReference>
<dbReference type="EMBL" id="JBHTOI010000002">
    <property type="protein sequence ID" value="MFD1417252.1"/>
    <property type="molecule type" value="Genomic_DNA"/>
</dbReference>
<evidence type="ECO:0000259" key="5">
    <source>
        <dbReference type="PROSITE" id="PS50931"/>
    </source>
</evidence>
<proteinExistence type="inferred from homology"/>
<dbReference type="Pfam" id="PF03466">
    <property type="entry name" value="LysR_substrate"/>
    <property type="match status" value="1"/>
</dbReference>
<evidence type="ECO:0000256" key="2">
    <source>
        <dbReference type="ARBA" id="ARBA00023015"/>
    </source>
</evidence>
<dbReference type="InterPro" id="IPR000847">
    <property type="entry name" value="LysR_HTH_N"/>
</dbReference>
<protein>
    <submittedName>
        <fullName evidence="6">LysR family transcriptional regulator</fullName>
    </submittedName>
</protein>
<organism evidence="6 7">
    <name type="scientific">Companilactobacillus keshanensis</name>
    <dbReference type="NCBI Taxonomy" id="2486003"/>
    <lineage>
        <taxon>Bacteria</taxon>
        <taxon>Bacillati</taxon>
        <taxon>Bacillota</taxon>
        <taxon>Bacilli</taxon>
        <taxon>Lactobacillales</taxon>
        <taxon>Lactobacillaceae</taxon>
        <taxon>Companilactobacillus</taxon>
    </lineage>
</organism>
<dbReference type="Pfam" id="PF00126">
    <property type="entry name" value="HTH_1"/>
    <property type="match status" value="1"/>
</dbReference>
<evidence type="ECO:0000256" key="3">
    <source>
        <dbReference type="ARBA" id="ARBA00023125"/>
    </source>
</evidence>
<dbReference type="InterPro" id="IPR005119">
    <property type="entry name" value="LysR_subst-bd"/>
</dbReference>
<dbReference type="InterPro" id="IPR036390">
    <property type="entry name" value="WH_DNA-bd_sf"/>
</dbReference>
<sequence length="288" mass="32989">MDTNLQKYIAFVETIELGSFTKAATKLNYSQSGISRMISDLEKEWNISLLERNKSGLSLTSDGKFLYSYIKNLNNDYQKLMTAVDGLNGLQSGTVRIGTFSSVATHWLPKIMSAFKKDYPKIEFELLLGDYHEIEEWIANGRVDLGFIRTPASKKFDTIQLEQDPLMVVLPEDSPFKDYSEFPTDKLNDIKFILLDKNGNSFLHDYFKENSIHPDIQFTTWDDYAIMSMVENGLGVSILPKLILQRCSYKILAKPLSKPLYRQISVAAKNLQTMSLASQKLLEYLIYR</sequence>
<dbReference type="CDD" id="cd05466">
    <property type="entry name" value="PBP2_LTTR_substrate"/>
    <property type="match status" value="1"/>
</dbReference>
<dbReference type="PANTHER" id="PTHR30419:SF28">
    <property type="entry name" value="HTH-TYPE TRANSCRIPTIONAL REGULATOR BSDA"/>
    <property type="match status" value="1"/>
</dbReference>
<dbReference type="Gene3D" id="3.40.190.290">
    <property type="match status" value="1"/>
</dbReference>
<keyword evidence="4" id="KW-0804">Transcription</keyword>